<dbReference type="InterPro" id="IPR000847">
    <property type="entry name" value="LysR_HTH_N"/>
</dbReference>
<name>A0ABU5DTH0_9PROT</name>
<dbReference type="Proteomes" id="UP001271769">
    <property type="component" value="Unassembled WGS sequence"/>
</dbReference>
<keyword evidence="3" id="KW-0238">DNA-binding</keyword>
<evidence type="ECO:0000313" key="6">
    <source>
        <dbReference type="EMBL" id="MDY0870508.1"/>
    </source>
</evidence>
<dbReference type="SUPFAM" id="SSF53850">
    <property type="entry name" value="Periplasmic binding protein-like II"/>
    <property type="match status" value="1"/>
</dbReference>
<comment type="caution">
    <text evidence="6">The sequence shown here is derived from an EMBL/GenBank/DDBJ whole genome shotgun (WGS) entry which is preliminary data.</text>
</comment>
<evidence type="ECO:0000256" key="1">
    <source>
        <dbReference type="ARBA" id="ARBA00009437"/>
    </source>
</evidence>
<evidence type="ECO:0000256" key="3">
    <source>
        <dbReference type="ARBA" id="ARBA00023125"/>
    </source>
</evidence>
<dbReference type="SUPFAM" id="SSF46785">
    <property type="entry name" value="Winged helix' DNA-binding domain"/>
    <property type="match status" value="1"/>
</dbReference>
<keyword evidence="2" id="KW-0805">Transcription regulation</keyword>
<dbReference type="PROSITE" id="PS50931">
    <property type="entry name" value="HTH_LYSR"/>
    <property type="match status" value="1"/>
</dbReference>
<comment type="similarity">
    <text evidence="1">Belongs to the LysR transcriptional regulatory family.</text>
</comment>
<evidence type="ECO:0000256" key="4">
    <source>
        <dbReference type="ARBA" id="ARBA00023163"/>
    </source>
</evidence>
<dbReference type="Gene3D" id="3.40.190.290">
    <property type="match status" value="1"/>
</dbReference>
<gene>
    <name evidence="6" type="ORF">SMD31_01170</name>
</gene>
<evidence type="ECO:0000313" key="7">
    <source>
        <dbReference type="Proteomes" id="UP001271769"/>
    </source>
</evidence>
<dbReference type="PANTHER" id="PTHR30537:SF3">
    <property type="entry name" value="TRANSCRIPTIONAL REGULATORY PROTEIN"/>
    <property type="match status" value="1"/>
</dbReference>
<dbReference type="RefSeq" id="WP_320498770.1">
    <property type="nucleotide sequence ID" value="NZ_JAXCLX010000001.1"/>
</dbReference>
<keyword evidence="7" id="KW-1185">Reference proteome</keyword>
<dbReference type="InterPro" id="IPR005119">
    <property type="entry name" value="LysR_subst-bd"/>
</dbReference>
<dbReference type="PANTHER" id="PTHR30537">
    <property type="entry name" value="HTH-TYPE TRANSCRIPTIONAL REGULATOR"/>
    <property type="match status" value="1"/>
</dbReference>
<reference evidence="6 7" key="1">
    <citation type="journal article" date="2013" name="Antonie Van Leeuwenhoek">
        <title>Dongia rigui sp. nov., isolated from freshwater of a large wetland in Korea.</title>
        <authorList>
            <person name="Baik K.S."/>
            <person name="Hwang Y.M."/>
            <person name="Choi J.S."/>
            <person name="Kwon J."/>
            <person name="Seong C.N."/>
        </authorList>
    </citation>
    <scope>NUCLEOTIDE SEQUENCE [LARGE SCALE GENOMIC DNA]</scope>
    <source>
        <strain evidence="6 7">04SU4-P</strain>
    </source>
</reference>
<accession>A0ABU5DTH0</accession>
<dbReference type="EMBL" id="JAXCLX010000001">
    <property type="protein sequence ID" value="MDY0870508.1"/>
    <property type="molecule type" value="Genomic_DNA"/>
</dbReference>
<dbReference type="Pfam" id="PF03466">
    <property type="entry name" value="LysR_substrate"/>
    <property type="match status" value="1"/>
</dbReference>
<feature type="domain" description="HTH lysR-type" evidence="5">
    <location>
        <begin position="6"/>
        <end position="63"/>
    </location>
</feature>
<proteinExistence type="inferred from homology"/>
<dbReference type="InterPro" id="IPR036388">
    <property type="entry name" value="WH-like_DNA-bd_sf"/>
</dbReference>
<protein>
    <submittedName>
        <fullName evidence="6">LysR family transcriptional regulator</fullName>
    </submittedName>
</protein>
<keyword evidence="4" id="KW-0804">Transcription</keyword>
<sequence length="298" mass="32432">MPSNSLEWNDYRVVLAIHRTGGLAPAARLLGVNHATVFRQVNAMEGRLGVRLFDRHRSGYGLTAAGEVALAAAEAIEVQTLAAERRMAGGDLSLTGTIRVTAPDDMAQRLLLPMFADFRARYSKIELEVIVDNRFLNLSRREADIAVRPTASAPEAMTGINIGPLNMTVYGTAAFAARIADGDDLRALPWVGWEDGAETLRFGGFYRNRGLSPSFAYRSNSLLAQVAGAEAGMGIAVLPCFAGDSSAFLQRLEPVDPAYATNLWLLTHPDLRRAARIKAFLDFMSVALRKKRRLLAGD</sequence>
<evidence type="ECO:0000256" key="2">
    <source>
        <dbReference type="ARBA" id="ARBA00023015"/>
    </source>
</evidence>
<dbReference type="Pfam" id="PF00126">
    <property type="entry name" value="HTH_1"/>
    <property type="match status" value="1"/>
</dbReference>
<dbReference type="InterPro" id="IPR058163">
    <property type="entry name" value="LysR-type_TF_proteobact-type"/>
</dbReference>
<dbReference type="Gene3D" id="1.10.10.10">
    <property type="entry name" value="Winged helix-like DNA-binding domain superfamily/Winged helix DNA-binding domain"/>
    <property type="match status" value="1"/>
</dbReference>
<evidence type="ECO:0000259" key="5">
    <source>
        <dbReference type="PROSITE" id="PS50931"/>
    </source>
</evidence>
<dbReference type="InterPro" id="IPR036390">
    <property type="entry name" value="WH_DNA-bd_sf"/>
</dbReference>
<organism evidence="6 7">
    <name type="scientific">Dongia rigui</name>
    <dbReference type="NCBI Taxonomy" id="940149"/>
    <lineage>
        <taxon>Bacteria</taxon>
        <taxon>Pseudomonadati</taxon>
        <taxon>Pseudomonadota</taxon>
        <taxon>Alphaproteobacteria</taxon>
        <taxon>Rhodospirillales</taxon>
        <taxon>Dongiaceae</taxon>
        <taxon>Dongia</taxon>
    </lineage>
</organism>